<dbReference type="EMBL" id="JBBXMP010000046">
    <property type="protein sequence ID" value="KAL0065535.1"/>
    <property type="molecule type" value="Genomic_DNA"/>
</dbReference>
<accession>A0ABR2ZV28</accession>
<evidence type="ECO:0000313" key="3">
    <source>
        <dbReference type="Proteomes" id="UP001437256"/>
    </source>
</evidence>
<keyword evidence="1" id="KW-0812">Transmembrane</keyword>
<evidence type="ECO:0000313" key="2">
    <source>
        <dbReference type="EMBL" id="KAL0065535.1"/>
    </source>
</evidence>
<dbReference type="Proteomes" id="UP001437256">
    <property type="component" value="Unassembled WGS sequence"/>
</dbReference>
<organism evidence="2 3">
    <name type="scientific">Marasmius tenuissimus</name>
    <dbReference type="NCBI Taxonomy" id="585030"/>
    <lineage>
        <taxon>Eukaryota</taxon>
        <taxon>Fungi</taxon>
        <taxon>Dikarya</taxon>
        <taxon>Basidiomycota</taxon>
        <taxon>Agaricomycotina</taxon>
        <taxon>Agaricomycetes</taxon>
        <taxon>Agaricomycetidae</taxon>
        <taxon>Agaricales</taxon>
        <taxon>Marasmiineae</taxon>
        <taxon>Marasmiaceae</taxon>
        <taxon>Marasmius</taxon>
    </lineage>
</organism>
<sequence>MGDSTLPYLVPHALIFTVAFKDRRPTVNNRFSHYGTSIQPIPSLLHRHRSHSSTYHPLFFALGPDRWLTWPFGYLIQIINDLILDSASDPYITPAPEFLLIEKRDPHIPVYLTSESEGRLRSDRTIQSDFVGASTSTIASYTATCTLPAESCSRSISVVLDERSVRDRTCLVVRCTNTNKKKARITQVRISFTLAGCLFGVHTGLGLVMDDMVAKMDKNGVFRL</sequence>
<keyword evidence="3" id="KW-1185">Reference proteome</keyword>
<keyword evidence="1" id="KW-0472">Membrane</keyword>
<proteinExistence type="predicted"/>
<reference evidence="2 3" key="1">
    <citation type="submission" date="2024-05" db="EMBL/GenBank/DDBJ databases">
        <title>A draft genome resource for the thread blight pathogen Marasmius tenuissimus strain MS-2.</title>
        <authorList>
            <person name="Yulfo-Soto G.E."/>
            <person name="Baruah I.K."/>
            <person name="Amoako-Attah I."/>
            <person name="Bukari Y."/>
            <person name="Meinhardt L.W."/>
            <person name="Bailey B.A."/>
            <person name="Cohen S.P."/>
        </authorList>
    </citation>
    <scope>NUCLEOTIDE SEQUENCE [LARGE SCALE GENOMIC DNA]</scope>
    <source>
        <strain evidence="2 3">MS-2</strain>
    </source>
</reference>
<comment type="caution">
    <text evidence="2">The sequence shown here is derived from an EMBL/GenBank/DDBJ whole genome shotgun (WGS) entry which is preliminary data.</text>
</comment>
<feature type="transmembrane region" description="Helical" evidence="1">
    <location>
        <begin position="190"/>
        <end position="209"/>
    </location>
</feature>
<name>A0ABR2ZV28_9AGAR</name>
<gene>
    <name evidence="2" type="ORF">AAF712_007446</name>
</gene>
<evidence type="ECO:0000256" key="1">
    <source>
        <dbReference type="SAM" id="Phobius"/>
    </source>
</evidence>
<protein>
    <submittedName>
        <fullName evidence="2">Uncharacterized protein</fullName>
    </submittedName>
</protein>
<keyword evidence="1" id="KW-1133">Transmembrane helix</keyword>